<feature type="domain" description="ShKT" evidence="2">
    <location>
        <begin position="104"/>
        <end position="144"/>
    </location>
</feature>
<dbReference type="InterPro" id="IPR003582">
    <property type="entry name" value="ShKT_dom"/>
</dbReference>
<evidence type="ECO:0000313" key="4">
    <source>
        <dbReference type="WBParaSite" id="HCON_00137632-00001"/>
    </source>
</evidence>
<dbReference type="AlphaFoldDB" id="A0A7I4YTZ9"/>
<sequence>EDMLLFILLSTVLVIGTEAAITDLNCTHRVGADIKYAESAVNCRNKMSDANCQLIYGNAVKANTNDADRDAKCAGNPVNPQLLHTAISICPKQCGYCCLTPAFNCQNKPRPRYPCSSVTQDMCESNAWRDILAEDCPKTCGLCDSGSCIDEAPGCNLDNALICQSKNLQSFVQKYCKKTCGLCNTASTAAPPPTGAPGVGCGTNSNCVNWVRNGFCSSTFYTEAHKRQYCGRLCGLC</sequence>
<dbReference type="PANTHER" id="PTHR21724:SF0">
    <property type="entry name" value="SHKT DOMAIN-CONTAINING PROTEIN"/>
    <property type="match status" value="1"/>
</dbReference>
<evidence type="ECO:0000259" key="2">
    <source>
        <dbReference type="SMART" id="SM00254"/>
    </source>
</evidence>
<name>A0A7I4YTZ9_HAECO</name>
<feature type="domain" description="ShKT" evidence="2">
    <location>
        <begin position="200"/>
        <end position="237"/>
    </location>
</feature>
<keyword evidence="1" id="KW-0732">Signal</keyword>
<dbReference type="Gene3D" id="1.10.10.1870">
    <property type="entry name" value="ShTK domain-like"/>
    <property type="match status" value="1"/>
</dbReference>
<dbReference type="OMA" id="NGFCTND"/>
<feature type="domain" description="ShKT" evidence="2">
    <location>
        <begin position="42"/>
        <end position="98"/>
    </location>
</feature>
<dbReference type="SMART" id="SM00254">
    <property type="entry name" value="ShKT"/>
    <property type="match status" value="4"/>
</dbReference>
<protein>
    <submittedName>
        <fullName evidence="4">ShTK domain protein</fullName>
    </submittedName>
</protein>
<dbReference type="WBParaSite" id="HCON_00137632-00001">
    <property type="protein sequence ID" value="HCON_00137632-00001"/>
    <property type="gene ID" value="HCON_00137632"/>
</dbReference>
<dbReference type="PANTHER" id="PTHR21724">
    <property type="entry name" value="SHKT DOMAIN-CONTAINING PROTEIN"/>
    <property type="match status" value="1"/>
</dbReference>
<keyword evidence="3" id="KW-1185">Reference proteome</keyword>
<dbReference type="Proteomes" id="UP000025227">
    <property type="component" value="Unplaced"/>
</dbReference>
<organism evidence="3 4">
    <name type="scientific">Haemonchus contortus</name>
    <name type="common">Barber pole worm</name>
    <dbReference type="NCBI Taxonomy" id="6289"/>
    <lineage>
        <taxon>Eukaryota</taxon>
        <taxon>Metazoa</taxon>
        <taxon>Ecdysozoa</taxon>
        <taxon>Nematoda</taxon>
        <taxon>Chromadorea</taxon>
        <taxon>Rhabditida</taxon>
        <taxon>Rhabditina</taxon>
        <taxon>Rhabditomorpha</taxon>
        <taxon>Strongyloidea</taxon>
        <taxon>Trichostrongylidae</taxon>
        <taxon>Haemonchus</taxon>
    </lineage>
</organism>
<feature type="signal peptide" evidence="1">
    <location>
        <begin position="1"/>
        <end position="19"/>
    </location>
</feature>
<accession>A0A7I4YTZ9</accession>
<feature type="domain" description="ShKT" evidence="2">
    <location>
        <begin position="147"/>
        <end position="184"/>
    </location>
</feature>
<dbReference type="OrthoDB" id="5868365at2759"/>
<proteinExistence type="predicted"/>
<feature type="chain" id="PRO_5029903833" evidence="1">
    <location>
        <begin position="20"/>
        <end position="237"/>
    </location>
</feature>
<reference evidence="4" key="1">
    <citation type="submission" date="2020-12" db="UniProtKB">
        <authorList>
            <consortium name="WormBaseParasite"/>
        </authorList>
    </citation>
    <scope>IDENTIFICATION</scope>
    <source>
        <strain evidence="4">MHco3</strain>
    </source>
</reference>
<evidence type="ECO:0000256" key="1">
    <source>
        <dbReference type="SAM" id="SignalP"/>
    </source>
</evidence>
<evidence type="ECO:0000313" key="3">
    <source>
        <dbReference type="Proteomes" id="UP000025227"/>
    </source>
</evidence>
<dbReference type="Gene3D" id="1.10.10.1940">
    <property type="match status" value="2"/>
</dbReference>
<dbReference type="Pfam" id="PF01549">
    <property type="entry name" value="ShK"/>
    <property type="match status" value="3"/>
</dbReference>